<protein>
    <submittedName>
        <fullName evidence="1">Uncharacterized protein</fullName>
    </submittedName>
</protein>
<comment type="caution">
    <text evidence="1">The sequence shown here is derived from an EMBL/GenBank/DDBJ whole genome shotgun (WGS) entry which is preliminary data.</text>
</comment>
<reference evidence="1" key="1">
    <citation type="submission" date="2022-04" db="EMBL/GenBank/DDBJ databases">
        <title>A functionally conserved STORR gene fusion in Papaver species that diverged 16.8 million years ago.</title>
        <authorList>
            <person name="Catania T."/>
        </authorList>
    </citation>
    <scope>NUCLEOTIDE SEQUENCE</scope>
    <source>
        <strain evidence="1">S-188037</strain>
    </source>
</reference>
<accession>A0AAD4SCM1</accession>
<dbReference type="AlphaFoldDB" id="A0AAD4SCM1"/>
<evidence type="ECO:0000313" key="1">
    <source>
        <dbReference type="EMBL" id="KAI3879934.1"/>
    </source>
</evidence>
<evidence type="ECO:0000313" key="2">
    <source>
        <dbReference type="Proteomes" id="UP001202328"/>
    </source>
</evidence>
<dbReference type="Proteomes" id="UP001202328">
    <property type="component" value="Unassembled WGS sequence"/>
</dbReference>
<dbReference type="EMBL" id="JAJJMB010012240">
    <property type="protein sequence ID" value="KAI3879934.1"/>
    <property type="molecule type" value="Genomic_DNA"/>
</dbReference>
<proteinExistence type="predicted"/>
<organism evidence="1 2">
    <name type="scientific">Papaver atlanticum</name>
    <dbReference type="NCBI Taxonomy" id="357466"/>
    <lineage>
        <taxon>Eukaryota</taxon>
        <taxon>Viridiplantae</taxon>
        <taxon>Streptophyta</taxon>
        <taxon>Embryophyta</taxon>
        <taxon>Tracheophyta</taxon>
        <taxon>Spermatophyta</taxon>
        <taxon>Magnoliopsida</taxon>
        <taxon>Ranunculales</taxon>
        <taxon>Papaveraceae</taxon>
        <taxon>Papaveroideae</taxon>
        <taxon>Papaver</taxon>
    </lineage>
</organism>
<keyword evidence="2" id="KW-1185">Reference proteome</keyword>
<gene>
    <name evidence="1" type="ORF">MKW98_018173</name>
</gene>
<name>A0AAD4SCM1_9MAGN</name>
<sequence>MGVRPLTYVEDTSKCTSMTLQQLHYQHLENENLGILIINQGKKLFECRCESIRCWQRDNVDYVHDEIVTLELYSILIETVCSLMGCSASTKTRRDLVAWGFNIRIFEQQLTPLTWPEVLCLLAFSAVLGPLQKKSQTVIFFVMTTRYVWEFGLMQHLLFSMQYFELEKNHLVYGVIVKCNGLIFYSLMYSLHKNWNVFSVVMSCHVMPGHLKLKEERRYCLLTLIIRSCTEVIKLTVVYPTVCARCCLCYRLSDMGSALKDAVQAQLNLPCAKPRFRPAKNEQSAYFKFYKKVKPLTLNSVDIPCNKFCLQIWRIYNQGSTTPTSPRKRQYTGGFQYLFLSRVVNFDPRS</sequence>